<sequence>QLDTPIIFKHWFINNIIDILEDSNLIKLCFNIDYNILRDYITLEDISLLILMTRIGFDYSLFKKK</sequence>
<gene>
    <name evidence="1" type="ORF">SPELUC_LOCUS17252</name>
</gene>
<evidence type="ECO:0000313" key="1">
    <source>
        <dbReference type="EMBL" id="CAG8791278.1"/>
    </source>
</evidence>
<comment type="caution">
    <text evidence="1">The sequence shown here is derived from an EMBL/GenBank/DDBJ whole genome shotgun (WGS) entry which is preliminary data.</text>
</comment>
<evidence type="ECO:0000313" key="2">
    <source>
        <dbReference type="Proteomes" id="UP000789366"/>
    </source>
</evidence>
<feature type="non-terminal residue" evidence="1">
    <location>
        <position position="1"/>
    </location>
</feature>
<keyword evidence="2" id="KW-1185">Reference proteome</keyword>
<proteinExistence type="predicted"/>
<dbReference type="EMBL" id="CAJVPW010069341">
    <property type="protein sequence ID" value="CAG8791278.1"/>
    <property type="molecule type" value="Genomic_DNA"/>
</dbReference>
<name>A0ACA9RFN5_9GLOM</name>
<organism evidence="1 2">
    <name type="scientific">Cetraspora pellucida</name>
    <dbReference type="NCBI Taxonomy" id="1433469"/>
    <lineage>
        <taxon>Eukaryota</taxon>
        <taxon>Fungi</taxon>
        <taxon>Fungi incertae sedis</taxon>
        <taxon>Mucoromycota</taxon>
        <taxon>Glomeromycotina</taxon>
        <taxon>Glomeromycetes</taxon>
        <taxon>Diversisporales</taxon>
        <taxon>Gigasporaceae</taxon>
        <taxon>Cetraspora</taxon>
    </lineage>
</organism>
<protein>
    <submittedName>
        <fullName evidence="1">880_t:CDS:1</fullName>
    </submittedName>
</protein>
<reference evidence="1" key="1">
    <citation type="submission" date="2021-06" db="EMBL/GenBank/DDBJ databases">
        <authorList>
            <person name="Kallberg Y."/>
            <person name="Tangrot J."/>
            <person name="Rosling A."/>
        </authorList>
    </citation>
    <scope>NUCLEOTIDE SEQUENCE</scope>
    <source>
        <strain evidence="1">28 12/20/2015</strain>
    </source>
</reference>
<accession>A0ACA9RFN5</accession>
<dbReference type="Proteomes" id="UP000789366">
    <property type="component" value="Unassembled WGS sequence"/>
</dbReference>